<dbReference type="InterPro" id="IPR011009">
    <property type="entry name" value="Kinase-like_dom_sf"/>
</dbReference>
<dbReference type="InterPro" id="IPR029058">
    <property type="entry name" value="AB_hydrolase_fold"/>
</dbReference>
<evidence type="ECO:0000256" key="1">
    <source>
        <dbReference type="ARBA" id="ARBA00012411"/>
    </source>
</evidence>
<evidence type="ECO:0000256" key="2">
    <source>
        <dbReference type="ARBA" id="ARBA00022527"/>
    </source>
</evidence>
<keyword evidence="6 9" id="KW-0067">ATP-binding</keyword>
<reference evidence="12" key="1">
    <citation type="submission" date="2021-03" db="EMBL/GenBank/DDBJ databases">
        <authorList>
            <person name="Bekaert M."/>
        </authorList>
    </citation>
    <scope>NUCLEOTIDE SEQUENCE</scope>
</reference>
<comment type="catalytic activity">
    <reaction evidence="7">
        <text>L-threonyl-[protein] + ATP = O-phospho-L-threonyl-[protein] + ADP + H(+)</text>
        <dbReference type="Rhea" id="RHEA:46608"/>
        <dbReference type="Rhea" id="RHEA-COMP:11060"/>
        <dbReference type="Rhea" id="RHEA-COMP:11605"/>
        <dbReference type="ChEBI" id="CHEBI:15378"/>
        <dbReference type="ChEBI" id="CHEBI:30013"/>
        <dbReference type="ChEBI" id="CHEBI:30616"/>
        <dbReference type="ChEBI" id="CHEBI:61977"/>
        <dbReference type="ChEBI" id="CHEBI:456216"/>
        <dbReference type="EC" id="2.7.11.24"/>
    </reaction>
</comment>
<dbReference type="OrthoDB" id="192887at2759"/>
<feature type="domain" description="Protein kinase" evidence="11">
    <location>
        <begin position="13"/>
        <end position="305"/>
    </location>
</feature>
<evidence type="ECO:0000256" key="4">
    <source>
        <dbReference type="ARBA" id="ARBA00022741"/>
    </source>
</evidence>
<dbReference type="Proteomes" id="UP000683360">
    <property type="component" value="Unassembled WGS sequence"/>
</dbReference>
<dbReference type="InterPro" id="IPR000719">
    <property type="entry name" value="Prot_kinase_dom"/>
</dbReference>
<dbReference type="CDD" id="cd07852">
    <property type="entry name" value="STKc_MAPK15-like"/>
    <property type="match status" value="1"/>
</dbReference>
<evidence type="ECO:0000256" key="7">
    <source>
        <dbReference type="ARBA" id="ARBA00047592"/>
    </source>
</evidence>
<evidence type="ECO:0000256" key="3">
    <source>
        <dbReference type="ARBA" id="ARBA00022679"/>
    </source>
</evidence>
<dbReference type="PROSITE" id="PS00107">
    <property type="entry name" value="PROTEIN_KINASE_ATP"/>
    <property type="match status" value="1"/>
</dbReference>
<dbReference type="Pfam" id="PF01764">
    <property type="entry name" value="Lipase_3"/>
    <property type="match status" value="1"/>
</dbReference>
<dbReference type="PROSITE" id="PS01351">
    <property type="entry name" value="MAPK"/>
    <property type="match status" value="1"/>
</dbReference>
<evidence type="ECO:0000256" key="5">
    <source>
        <dbReference type="ARBA" id="ARBA00022777"/>
    </source>
</evidence>
<dbReference type="EC" id="2.7.11.24" evidence="1"/>
<evidence type="ECO:0000256" key="8">
    <source>
        <dbReference type="ARBA" id="ARBA00048312"/>
    </source>
</evidence>
<gene>
    <name evidence="12" type="ORF">MEDL_1455</name>
</gene>
<dbReference type="InterPro" id="IPR050117">
    <property type="entry name" value="MAPK"/>
</dbReference>
<dbReference type="InterPro" id="IPR017441">
    <property type="entry name" value="Protein_kinase_ATP_BS"/>
</dbReference>
<feature type="binding site" evidence="9">
    <location>
        <position position="43"/>
    </location>
    <ligand>
        <name>ATP</name>
        <dbReference type="ChEBI" id="CHEBI:30616"/>
    </ligand>
</feature>
<dbReference type="FunFam" id="3.30.200.20:FF:000166">
    <property type="entry name" value="Mitogen-activated protein kinase"/>
    <property type="match status" value="1"/>
</dbReference>
<dbReference type="CDD" id="cd00519">
    <property type="entry name" value="Lipase_3"/>
    <property type="match status" value="1"/>
</dbReference>
<evidence type="ECO:0000259" key="11">
    <source>
        <dbReference type="PROSITE" id="PS50011"/>
    </source>
</evidence>
<comment type="catalytic activity">
    <reaction evidence="8">
        <text>L-seryl-[protein] + ATP = O-phospho-L-seryl-[protein] + ADP + H(+)</text>
        <dbReference type="Rhea" id="RHEA:17989"/>
        <dbReference type="Rhea" id="RHEA-COMP:9863"/>
        <dbReference type="Rhea" id="RHEA-COMP:11604"/>
        <dbReference type="ChEBI" id="CHEBI:15378"/>
        <dbReference type="ChEBI" id="CHEBI:29999"/>
        <dbReference type="ChEBI" id="CHEBI:30616"/>
        <dbReference type="ChEBI" id="CHEBI:83421"/>
        <dbReference type="ChEBI" id="CHEBI:456216"/>
        <dbReference type="EC" id="2.7.11.24"/>
    </reaction>
</comment>
<organism evidence="12 13">
    <name type="scientific">Mytilus edulis</name>
    <name type="common">Blue mussel</name>
    <dbReference type="NCBI Taxonomy" id="6550"/>
    <lineage>
        <taxon>Eukaryota</taxon>
        <taxon>Metazoa</taxon>
        <taxon>Spiralia</taxon>
        <taxon>Lophotrochozoa</taxon>
        <taxon>Mollusca</taxon>
        <taxon>Bivalvia</taxon>
        <taxon>Autobranchia</taxon>
        <taxon>Pteriomorphia</taxon>
        <taxon>Mytilida</taxon>
        <taxon>Mytiloidea</taxon>
        <taxon>Mytilidae</taxon>
        <taxon>Mytilinae</taxon>
        <taxon>Mytilus</taxon>
    </lineage>
</organism>
<dbReference type="EMBL" id="CAJPWZ010000103">
    <property type="protein sequence ID" value="CAG2185882.1"/>
    <property type="molecule type" value="Genomic_DNA"/>
</dbReference>
<dbReference type="GO" id="GO:0005524">
    <property type="term" value="F:ATP binding"/>
    <property type="evidence" value="ECO:0007669"/>
    <property type="project" value="UniProtKB-UniRule"/>
</dbReference>
<evidence type="ECO:0000313" key="12">
    <source>
        <dbReference type="EMBL" id="CAG2185882.1"/>
    </source>
</evidence>
<dbReference type="FunFam" id="1.10.510.10:FF:000238">
    <property type="entry name" value="Mitogen-activated protein kinase"/>
    <property type="match status" value="1"/>
</dbReference>
<feature type="compositionally biased region" description="Polar residues" evidence="10">
    <location>
        <begin position="411"/>
        <end position="430"/>
    </location>
</feature>
<dbReference type="Gene3D" id="3.30.200.20">
    <property type="entry name" value="Phosphorylase Kinase, domain 1"/>
    <property type="match status" value="1"/>
</dbReference>
<feature type="region of interest" description="Disordered" evidence="10">
    <location>
        <begin position="347"/>
        <end position="430"/>
    </location>
</feature>
<keyword evidence="5" id="KW-0418">Kinase</keyword>
<keyword evidence="2" id="KW-0723">Serine/threonine-protein kinase</keyword>
<dbReference type="InterPro" id="IPR002921">
    <property type="entry name" value="Fungal_lipase-type"/>
</dbReference>
<dbReference type="PROSITE" id="PS50011">
    <property type="entry name" value="PROTEIN_KINASE_DOM"/>
    <property type="match status" value="1"/>
</dbReference>
<dbReference type="SUPFAM" id="SSF56112">
    <property type="entry name" value="Protein kinase-like (PK-like)"/>
    <property type="match status" value="1"/>
</dbReference>
<dbReference type="PANTHER" id="PTHR24055">
    <property type="entry name" value="MITOGEN-ACTIVATED PROTEIN KINASE"/>
    <property type="match status" value="1"/>
</dbReference>
<dbReference type="InterPro" id="IPR003527">
    <property type="entry name" value="MAP_kinase_CS"/>
</dbReference>
<evidence type="ECO:0000256" key="6">
    <source>
        <dbReference type="ARBA" id="ARBA00022840"/>
    </source>
</evidence>
<name>A0A8S3PT16_MYTED</name>
<dbReference type="Pfam" id="PF00069">
    <property type="entry name" value="Pkinase"/>
    <property type="match status" value="1"/>
</dbReference>
<dbReference type="GO" id="GO:0004707">
    <property type="term" value="F:MAP kinase activity"/>
    <property type="evidence" value="ECO:0007669"/>
    <property type="project" value="UniProtKB-EC"/>
</dbReference>
<keyword evidence="3 12" id="KW-0808">Transferase</keyword>
<evidence type="ECO:0000256" key="9">
    <source>
        <dbReference type="PROSITE-ProRule" id="PRU10141"/>
    </source>
</evidence>
<sequence>MSTEIEPHITKKYEIKKRLGKGAYGIVWKAIDRRTGEVVAVKKIFDAFRNQTDAQRTFREIMFLQEFGDHANIIKLHNVIKAENDKDIYLVFEFMETDLHNVIKRGNILKDVHKRYIMYQLLKATKYLHSGNVIHRDHKPSNILLDSECVVKVCDFGLARSLSQIGIDAETGDPNLTEYVATRWYRAPEILLASHRYTKGVDMWSLGCILGEMLAGKPLFPGSSTINQIEKIMTYIAEPCREDIDSIKSAYGASVLEKAASRGKKSLESLIPDAPKDAADLVRKLLHFNPDKRITADEALRHSYVARFHNVSEEIGLNYDVVPPLSDDTQLTVDEYRSKLYEMIMQKKQERRRKRHEMRSAPQPTRHKSRTPEEPPPSEPYNRENEYDKGAEPKIYYKGHPSEGHPHSAPHHQSSFSGNRSNGQASMSTTEECTVKPKPWMTTKMMFHYMRYASASYGWPFYIFTNLCTGMCHLCKHMRCCSCCLPANQVYFDNCCQCNTATIKILTGSDQFDLVYADYHNRIFEIPFYVAIDKEKQSVVVAIRGTLSLKDAITDLSADSECLECEGLIGCVAHKGILQAAQYVKRTLEEKHILEDAFDRAQGSKLVITGHSLGAGTAALLAVLLKQSYPDLICFAYAPPGGLLSFEASQASQDYICSVVLGKDMITRLRSIAECQYGERTIENYPPTNVPTGQILHVLEVEGGEPVVELQVFTLNGREQKTLSRR</sequence>
<evidence type="ECO:0000313" key="13">
    <source>
        <dbReference type="Proteomes" id="UP000683360"/>
    </source>
</evidence>
<dbReference type="GO" id="GO:0006629">
    <property type="term" value="P:lipid metabolic process"/>
    <property type="evidence" value="ECO:0007669"/>
    <property type="project" value="InterPro"/>
</dbReference>
<dbReference type="SUPFAM" id="SSF53474">
    <property type="entry name" value="alpha/beta-Hydrolases"/>
    <property type="match status" value="1"/>
</dbReference>
<comment type="caution">
    <text evidence="12">The sequence shown here is derived from an EMBL/GenBank/DDBJ whole genome shotgun (WGS) entry which is preliminary data.</text>
</comment>
<evidence type="ECO:0000256" key="10">
    <source>
        <dbReference type="SAM" id="MobiDB-lite"/>
    </source>
</evidence>
<dbReference type="Gene3D" id="3.40.50.1820">
    <property type="entry name" value="alpha/beta hydrolase"/>
    <property type="match status" value="1"/>
</dbReference>
<feature type="compositionally biased region" description="Basic and acidic residues" evidence="10">
    <location>
        <begin position="381"/>
        <end position="392"/>
    </location>
</feature>
<accession>A0A8S3PT16</accession>
<keyword evidence="4 9" id="KW-0547">Nucleotide-binding</keyword>
<protein>
    <recommendedName>
        <fullName evidence="1">mitogen-activated protein kinase</fullName>
        <ecNumber evidence="1">2.7.11.24</ecNumber>
    </recommendedName>
</protein>
<dbReference type="AlphaFoldDB" id="A0A8S3PT16"/>
<dbReference type="Gene3D" id="1.10.510.10">
    <property type="entry name" value="Transferase(Phosphotransferase) domain 1"/>
    <property type="match status" value="1"/>
</dbReference>
<proteinExistence type="predicted"/>
<keyword evidence="13" id="KW-1185">Reference proteome</keyword>